<reference evidence="2" key="1">
    <citation type="submission" date="2019-10" db="EMBL/GenBank/DDBJ databases">
        <authorList>
            <consortium name="DOE Joint Genome Institute"/>
            <person name="Kuo A."/>
            <person name="Miyauchi S."/>
            <person name="Kiss E."/>
            <person name="Drula E."/>
            <person name="Kohler A."/>
            <person name="Sanchez-Garcia M."/>
            <person name="Andreopoulos B."/>
            <person name="Barry K.W."/>
            <person name="Bonito G."/>
            <person name="Buee M."/>
            <person name="Carver A."/>
            <person name="Chen C."/>
            <person name="Cichocki N."/>
            <person name="Clum A."/>
            <person name="Culley D."/>
            <person name="Crous P.W."/>
            <person name="Fauchery L."/>
            <person name="Girlanda M."/>
            <person name="Hayes R."/>
            <person name="Keri Z."/>
            <person name="LaButti K."/>
            <person name="Lipzen A."/>
            <person name="Lombard V."/>
            <person name="Magnuson J."/>
            <person name="Maillard F."/>
            <person name="Morin E."/>
            <person name="Murat C."/>
            <person name="Nolan M."/>
            <person name="Ohm R."/>
            <person name="Pangilinan J."/>
            <person name="Pereira M."/>
            <person name="Perotto S."/>
            <person name="Peter M."/>
            <person name="Riley R."/>
            <person name="Sitrit Y."/>
            <person name="Stielow B."/>
            <person name="Szollosi G."/>
            <person name="Zifcakova L."/>
            <person name="Stursova M."/>
            <person name="Spatafora J.W."/>
            <person name="Tedersoo L."/>
            <person name="Vaario L.-M."/>
            <person name="Yamada A."/>
            <person name="Yan M."/>
            <person name="Wang P."/>
            <person name="Xu J."/>
            <person name="Bruns T."/>
            <person name="Baldrian P."/>
            <person name="Vilgalys R."/>
            <person name="Henrissat B."/>
            <person name="Grigoriev I.V."/>
            <person name="Hibbett D."/>
            <person name="Nagy L.G."/>
            <person name="Martin F.M."/>
        </authorList>
    </citation>
    <scope>NUCLEOTIDE SEQUENCE</scope>
    <source>
        <strain evidence="2">BED1</strain>
    </source>
</reference>
<name>A0AAD4C8D5_BOLED</name>
<sequence length="76" mass="8567">MCYREMQCIEFTCQHKEPYTESKVVLVFIVVPLRSLTDAAVGQIDCGSNRCRYSAQHVRPCIGCATTCLQMSVFLS</sequence>
<protein>
    <submittedName>
        <fullName evidence="2">Uncharacterized protein</fullName>
    </submittedName>
</protein>
<accession>A0AAD4C8D5</accession>
<dbReference type="Proteomes" id="UP001194468">
    <property type="component" value="Unassembled WGS sequence"/>
</dbReference>
<dbReference type="EMBL" id="WHUW01000001">
    <property type="protein sequence ID" value="KAF8452341.1"/>
    <property type="molecule type" value="Genomic_DNA"/>
</dbReference>
<keyword evidence="3" id="KW-1185">Reference proteome</keyword>
<evidence type="ECO:0000313" key="1">
    <source>
        <dbReference type="EMBL" id="KAF8419612.1"/>
    </source>
</evidence>
<proteinExistence type="predicted"/>
<organism evidence="2 3">
    <name type="scientific">Boletus edulis BED1</name>
    <dbReference type="NCBI Taxonomy" id="1328754"/>
    <lineage>
        <taxon>Eukaryota</taxon>
        <taxon>Fungi</taxon>
        <taxon>Dikarya</taxon>
        <taxon>Basidiomycota</taxon>
        <taxon>Agaricomycotina</taxon>
        <taxon>Agaricomycetes</taxon>
        <taxon>Agaricomycetidae</taxon>
        <taxon>Boletales</taxon>
        <taxon>Boletineae</taxon>
        <taxon>Boletaceae</taxon>
        <taxon>Boletoideae</taxon>
        <taxon>Boletus</taxon>
    </lineage>
</organism>
<evidence type="ECO:0000313" key="3">
    <source>
        <dbReference type="Proteomes" id="UP001194468"/>
    </source>
</evidence>
<dbReference type="EMBL" id="WHUW01000173">
    <property type="protein sequence ID" value="KAF8419612.1"/>
    <property type="molecule type" value="Genomic_DNA"/>
</dbReference>
<evidence type="ECO:0000313" key="2">
    <source>
        <dbReference type="EMBL" id="KAF8452341.1"/>
    </source>
</evidence>
<gene>
    <name evidence="2" type="ORF">L210DRAFT_3518219</name>
    <name evidence="1" type="ORF">L210DRAFT_3576688</name>
</gene>
<reference evidence="2" key="2">
    <citation type="journal article" date="2020" name="Nat. Commun.">
        <title>Large-scale genome sequencing of mycorrhizal fungi provides insights into the early evolution of symbiotic traits.</title>
        <authorList>
            <person name="Miyauchi S."/>
            <person name="Kiss E."/>
            <person name="Kuo A."/>
            <person name="Drula E."/>
            <person name="Kohler A."/>
            <person name="Sanchez-Garcia M."/>
            <person name="Morin E."/>
            <person name="Andreopoulos B."/>
            <person name="Barry K.W."/>
            <person name="Bonito G."/>
            <person name="Buee M."/>
            <person name="Carver A."/>
            <person name="Chen C."/>
            <person name="Cichocki N."/>
            <person name="Clum A."/>
            <person name="Culley D."/>
            <person name="Crous P.W."/>
            <person name="Fauchery L."/>
            <person name="Girlanda M."/>
            <person name="Hayes R.D."/>
            <person name="Keri Z."/>
            <person name="LaButti K."/>
            <person name="Lipzen A."/>
            <person name="Lombard V."/>
            <person name="Magnuson J."/>
            <person name="Maillard F."/>
            <person name="Murat C."/>
            <person name="Nolan M."/>
            <person name="Ohm R.A."/>
            <person name="Pangilinan J."/>
            <person name="Pereira M.F."/>
            <person name="Perotto S."/>
            <person name="Peter M."/>
            <person name="Pfister S."/>
            <person name="Riley R."/>
            <person name="Sitrit Y."/>
            <person name="Stielow J.B."/>
            <person name="Szollosi G."/>
            <person name="Zifcakova L."/>
            <person name="Stursova M."/>
            <person name="Spatafora J.W."/>
            <person name="Tedersoo L."/>
            <person name="Vaario L.M."/>
            <person name="Yamada A."/>
            <person name="Yan M."/>
            <person name="Wang P."/>
            <person name="Xu J."/>
            <person name="Bruns T."/>
            <person name="Baldrian P."/>
            <person name="Vilgalys R."/>
            <person name="Dunand C."/>
            <person name="Henrissat B."/>
            <person name="Grigoriev I.V."/>
            <person name="Hibbett D."/>
            <person name="Nagy L.G."/>
            <person name="Martin F.M."/>
        </authorList>
    </citation>
    <scope>NUCLEOTIDE SEQUENCE</scope>
    <source>
        <strain evidence="2">BED1</strain>
    </source>
</reference>
<comment type="caution">
    <text evidence="2">The sequence shown here is derived from an EMBL/GenBank/DDBJ whole genome shotgun (WGS) entry which is preliminary data.</text>
</comment>
<dbReference type="AlphaFoldDB" id="A0AAD4C8D5"/>